<keyword evidence="4" id="KW-1003">Cell membrane</keyword>
<dbReference type="PANTHER" id="PTHR42929:SF1">
    <property type="entry name" value="INNER MEMBRANE ABC TRANSPORTER PERMEASE PROTEIN YDCU-RELATED"/>
    <property type="match status" value="1"/>
</dbReference>
<evidence type="ECO:0000256" key="7">
    <source>
        <dbReference type="ARBA" id="ARBA00023136"/>
    </source>
</evidence>
<dbReference type="EMBL" id="FRCA01000007">
    <property type="protein sequence ID" value="SHM35509.1"/>
    <property type="molecule type" value="Genomic_DNA"/>
</dbReference>
<feature type="transmembrane region" description="Helical" evidence="8">
    <location>
        <begin position="178"/>
        <end position="200"/>
    </location>
</feature>
<proteinExistence type="inferred from homology"/>
<dbReference type="Pfam" id="PF00528">
    <property type="entry name" value="BPD_transp_1"/>
    <property type="match status" value="1"/>
</dbReference>
<dbReference type="EMBL" id="BJXU01000071">
    <property type="protein sequence ID" value="GEN24016.1"/>
    <property type="molecule type" value="Genomic_DNA"/>
</dbReference>
<evidence type="ECO:0000256" key="4">
    <source>
        <dbReference type="ARBA" id="ARBA00022475"/>
    </source>
</evidence>
<keyword evidence="5 8" id="KW-0812">Transmembrane</keyword>
<feature type="transmembrane region" description="Helical" evidence="8">
    <location>
        <begin position="221"/>
        <end position="251"/>
    </location>
</feature>
<evidence type="ECO:0000259" key="9">
    <source>
        <dbReference type="PROSITE" id="PS50928"/>
    </source>
</evidence>
<dbReference type="GO" id="GO:0055085">
    <property type="term" value="P:transmembrane transport"/>
    <property type="evidence" value="ECO:0007669"/>
    <property type="project" value="InterPro"/>
</dbReference>
<feature type="transmembrane region" description="Helical" evidence="8">
    <location>
        <begin position="129"/>
        <end position="148"/>
    </location>
</feature>
<dbReference type="Proteomes" id="UP000321726">
    <property type="component" value="Unassembled WGS sequence"/>
</dbReference>
<sequence length="313" mass="33868">MSNSHTTAMQSGQTLGRSQAMVREARHLLFTVTPGAAWIILFLVLPSVYLMAVAFMTNGPYGLPQMPLSLESFKQLAGFGFLGWSPGNIYTLLRSLWQTFLATALVVIVAYPIAYYISTCREKWRPLMLLAVVVPSWTNQVIRAFGWMNLLAPGTPLSSFAETLGLISPNMGLYPSNFAVTLGLAYNFLPFMVLPLYAAFEKLDTAQVEAAQDLYATPFKAFWHAVFPQTLPGLLAGVVLVAIPAFGMYVVPELLGGGKGMMLGNLVATQFSGGSNWPLGAAGAILMLIATFIGLFAMRRIGKRLGGGEEVVI</sequence>
<evidence type="ECO:0000256" key="3">
    <source>
        <dbReference type="ARBA" id="ARBA00022448"/>
    </source>
</evidence>
<evidence type="ECO:0000256" key="8">
    <source>
        <dbReference type="RuleBase" id="RU363032"/>
    </source>
</evidence>
<dbReference type="Proteomes" id="UP000184123">
    <property type="component" value="Unassembled WGS sequence"/>
</dbReference>
<evidence type="ECO:0000313" key="10">
    <source>
        <dbReference type="EMBL" id="GEN24016.1"/>
    </source>
</evidence>
<feature type="transmembrane region" description="Helical" evidence="8">
    <location>
        <begin position="99"/>
        <end position="117"/>
    </location>
</feature>
<accession>A0A1M7I4E2</accession>
<reference evidence="11 12" key="1">
    <citation type="submission" date="2016-11" db="EMBL/GenBank/DDBJ databases">
        <authorList>
            <person name="Jaros S."/>
            <person name="Januszkiewicz K."/>
            <person name="Wedrychowicz H."/>
        </authorList>
    </citation>
    <scope>NUCLEOTIDE SEQUENCE [LARGE SCALE GENOMIC DNA]</scope>
    <source>
        <strain evidence="11 12">DSM 4740</strain>
    </source>
</reference>
<keyword evidence="3 8" id="KW-0813">Transport</keyword>
<dbReference type="Gene3D" id="1.10.3720.10">
    <property type="entry name" value="MetI-like"/>
    <property type="match status" value="1"/>
</dbReference>
<evidence type="ECO:0000313" key="13">
    <source>
        <dbReference type="Proteomes" id="UP000321726"/>
    </source>
</evidence>
<evidence type="ECO:0000256" key="5">
    <source>
        <dbReference type="ARBA" id="ARBA00022692"/>
    </source>
</evidence>
<gene>
    <name evidence="10" type="primary">potB</name>
    <name evidence="10" type="ORF">HCU01_19650</name>
    <name evidence="11" type="ORF">SAMN05660971_02802</name>
</gene>
<dbReference type="RefSeq" id="WP_234986986.1">
    <property type="nucleotide sequence ID" value="NZ_BJXU01000071.1"/>
</dbReference>
<dbReference type="PROSITE" id="PS50928">
    <property type="entry name" value="ABC_TM1"/>
    <property type="match status" value="1"/>
</dbReference>
<feature type="transmembrane region" description="Helical" evidence="8">
    <location>
        <begin position="277"/>
        <end position="297"/>
    </location>
</feature>
<evidence type="ECO:0000313" key="11">
    <source>
        <dbReference type="EMBL" id="SHM35509.1"/>
    </source>
</evidence>
<reference evidence="10 13" key="2">
    <citation type="submission" date="2019-07" db="EMBL/GenBank/DDBJ databases">
        <title>Whole genome shotgun sequence of Halomonas cupida NBRC 102219.</title>
        <authorList>
            <person name="Hosoyama A."/>
            <person name="Uohara A."/>
            <person name="Ohji S."/>
            <person name="Ichikawa N."/>
        </authorList>
    </citation>
    <scope>NUCLEOTIDE SEQUENCE [LARGE SCALE GENOMIC DNA]</scope>
    <source>
        <strain evidence="10 13">NBRC 102219</strain>
    </source>
</reference>
<keyword evidence="13" id="KW-1185">Reference proteome</keyword>
<evidence type="ECO:0000256" key="6">
    <source>
        <dbReference type="ARBA" id="ARBA00022989"/>
    </source>
</evidence>
<dbReference type="PANTHER" id="PTHR42929">
    <property type="entry name" value="INNER MEMBRANE ABC TRANSPORTER PERMEASE PROTEIN YDCU-RELATED-RELATED"/>
    <property type="match status" value="1"/>
</dbReference>
<feature type="domain" description="ABC transmembrane type-1" evidence="9">
    <location>
        <begin position="92"/>
        <end position="298"/>
    </location>
</feature>
<dbReference type="AlphaFoldDB" id="A0A1M7I4E2"/>
<name>A0A1M7I4E2_9GAMM</name>
<keyword evidence="6 8" id="KW-1133">Transmembrane helix</keyword>
<keyword evidence="7 8" id="KW-0472">Membrane</keyword>
<evidence type="ECO:0000256" key="2">
    <source>
        <dbReference type="ARBA" id="ARBA00007069"/>
    </source>
</evidence>
<comment type="subcellular location">
    <subcellularLocation>
        <location evidence="1 8">Cell membrane</location>
        <topology evidence="1 8">Multi-pass membrane protein</topology>
    </subcellularLocation>
</comment>
<dbReference type="STRING" id="44933.SAMN05660971_02802"/>
<dbReference type="InterPro" id="IPR035906">
    <property type="entry name" value="MetI-like_sf"/>
</dbReference>
<feature type="transmembrane region" description="Helical" evidence="8">
    <location>
        <begin position="36"/>
        <end position="55"/>
    </location>
</feature>
<evidence type="ECO:0000256" key="1">
    <source>
        <dbReference type="ARBA" id="ARBA00004651"/>
    </source>
</evidence>
<dbReference type="InterPro" id="IPR000515">
    <property type="entry name" value="MetI-like"/>
</dbReference>
<protein>
    <submittedName>
        <fullName evidence="10">Spermidine/putrescine ABC transporter permease</fullName>
    </submittedName>
    <submittedName>
        <fullName evidence="11">Spermidine/putrescine transport system permease protein</fullName>
    </submittedName>
</protein>
<dbReference type="SUPFAM" id="SSF161098">
    <property type="entry name" value="MetI-like"/>
    <property type="match status" value="1"/>
</dbReference>
<evidence type="ECO:0000313" key="12">
    <source>
        <dbReference type="Proteomes" id="UP000184123"/>
    </source>
</evidence>
<comment type="similarity">
    <text evidence="2">Belongs to the binding-protein-dependent transport system permease family. CysTW subfamily.</text>
</comment>
<dbReference type="GO" id="GO:0005886">
    <property type="term" value="C:plasma membrane"/>
    <property type="evidence" value="ECO:0007669"/>
    <property type="project" value="UniProtKB-SubCell"/>
</dbReference>
<dbReference type="CDD" id="cd06261">
    <property type="entry name" value="TM_PBP2"/>
    <property type="match status" value="1"/>
</dbReference>
<organism evidence="11 12">
    <name type="scientific">Halomonas cupida</name>
    <dbReference type="NCBI Taxonomy" id="44933"/>
    <lineage>
        <taxon>Bacteria</taxon>
        <taxon>Pseudomonadati</taxon>
        <taxon>Pseudomonadota</taxon>
        <taxon>Gammaproteobacteria</taxon>
        <taxon>Oceanospirillales</taxon>
        <taxon>Halomonadaceae</taxon>
        <taxon>Halomonas</taxon>
    </lineage>
</organism>